<name>A0A367LDK4_9HYPO</name>
<organism evidence="2 3">
    <name type="scientific">Ophiocordyceps polyrhachis-furcata BCC 54312</name>
    <dbReference type="NCBI Taxonomy" id="1330021"/>
    <lineage>
        <taxon>Eukaryota</taxon>
        <taxon>Fungi</taxon>
        <taxon>Dikarya</taxon>
        <taxon>Ascomycota</taxon>
        <taxon>Pezizomycotina</taxon>
        <taxon>Sordariomycetes</taxon>
        <taxon>Hypocreomycetidae</taxon>
        <taxon>Hypocreales</taxon>
        <taxon>Ophiocordycipitaceae</taxon>
        <taxon>Ophiocordyceps</taxon>
    </lineage>
</organism>
<accession>A0A367LDK4</accession>
<feature type="region of interest" description="Disordered" evidence="1">
    <location>
        <begin position="30"/>
        <end position="56"/>
    </location>
</feature>
<dbReference type="EMBL" id="LKCN02000007">
    <property type="protein sequence ID" value="RCI12513.1"/>
    <property type="molecule type" value="Genomic_DNA"/>
</dbReference>
<sequence>MQMPYKVSSGPYGYASTDYMLLRRTKEGGKKDPFFNVESSPLKKNGSASAKMHSDSLQARGIQAHVRHRPRDWNVGRGSFQGDRRVCGVGGL</sequence>
<dbReference type="Proteomes" id="UP000253664">
    <property type="component" value="Unassembled WGS sequence"/>
</dbReference>
<protein>
    <submittedName>
        <fullName evidence="2">Uncharacterized protein</fullName>
    </submittedName>
</protein>
<dbReference type="AlphaFoldDB" id="A0A367LDK4"/>
<comment type="caution">
    <text evidence="2">The sequence shown here is derived from an EMBL/GenBank/DDBJ whole genome shotgun (WGS) entry which is preliminary data.</text>
</comment>
<evidence type="ECO:0000313" key="2">
    <source>
        <dbReference type="EMBL" id="RCI12513.1"/>
    </source>
</evidence>
<reference evidence="2 3" key="1">
    <citation type="journal article" date="2015" name="BMC Genomics">
        <title>Insights from the genome of Ophiocordyceps polyrhachis-furcata to pathogenicity and host specificity in insect fungi.</title>
        <authorList>
            <person name="Wichadakul D."/>
            <person name="Kobmoo N."/>
            <person name="Ingsriswang S."/>
            <person name="Tangphatsornruang S."/>
            <person name="Chantasingh D."/>
            <person name="Luangsa-ard J.J."/>
            <person name="Eurwilaichitr L."/>
        </authorList>
    </citation>
    <scope>NUCLEOTIDE SEQUENCE [LARGE SCALE GENOMIC DNA]</scope>
    <source>
        <strain evidence="2 3">BCC 54312</strain>
    </source>
</reference>
<keyword evidence="3" id="KW-1185">Reference proteome</keyword>
<gene>
    <name evidence="2" type="ORF">L249_0353</name>
</gene>
<evidence type="ECO:0000256" key="1">
    <source>
        <dbReference type="SAM" id="MobiDB-lite"/>
    </source>
</evidence>
<evidence type="ECO:0000313" key="3">
    <source>
        <dbReference type="Proteomes" id="UP000253664"/>
    </source>
</evidence>
<proteinExistence type="predicted"/>